<comment type="subcellular location">
    <subcellularLocation>
        <location evidence="1">Peroxisome</location>
    </subcellularLocation>
</comment>
<evidence type="ECO:0000256" key="1">
    <source>
        <dbReference type="ARBA" id="ARBA00004275"/>
    </source>
</evidence>
<dbReference type="CDD" id="cd03448">
    <property type="entry name" value="HDE_HSD"/>
    <property type="match status" value="1"/>
</dbReference>
<dbReference type="Proteomes" id="UP000324222">
    <property type="component" value="Unassembled WGS sequence"/>
</dbReference>
<gene>
    <name evidence="8" type="primary">HSD17B4_1</name>
    <name evidence="8" type="ORF">E2C01_007610</name>
</gene>
<dbReference type="FunFam" id="3.10.129.10:FF:000013">
    <property type="entry name" value="Peroxisomal multifunctional enzyme type 2"/>
    <property type="match status" value="1"/>
</dbReference>
<dbReference type="GO" id="GO:0044594">
    <property type="term" value="F:17-beta-hydroxysteroid dehydrogenase (NAD+) activity"/>
    <property type="evidence" value="ECO:0007669"/>
    <property type="project" value="TreeGrafter"/>
</dbReference>
<reference evidence="8 9" key="1">
    <citation type="submission" date="2019-05" db="EMBL/GenBank/DDBJ databases">
        <title>Another draft genome of Portunus trituberculatus and its Hox gene families provides insights of decapod evolution.</title>
        <authorList>
            <person name="Jeong J.-H."/>
            <person name="Song I."/>
            <person name="Kim S."/>
            <person name="Choi T."/>
            <person name="Kim D."/>
            <person name="Ryu S."/>
            <person name="Kim W."/>
        </authorList>
    </citation>
    <scope>NUCLEOTIDE SEQUENCE [LARGE SCALE GENOMIC DNA]</scope>
    <source>
        <tissue evidence="8">Muscle</tissue>
    </source>
</reference>
<dbReference type="Gene3D" id="3.10.129.10">
    <property type="entry name" value="Hotdog Thioesterase"/>
    <property type="match status" value="1"/>
</dbReference>
<evidence type="ECO:0000259" key="5">
    <source>
        <dbReference type="Pfam" id="PF01575"/>
    </source>
</evidence>
<dbReference type="SUPFAM" id="SSF54637">
    <property type="entry name" value="Thioesterase/thiol ester dehydrase-isomerase"/>
    <property type="match status" value="2"/>
</dbReference>
<dbReference type="InterPro" id="IPR029069">
    <property type="entry name" value="HotDog_dom_sf"/>
</dbReference>
<dbReference type="AlphaFoldDB" id="A0A5B7D4L2"/>
<evidence type="ECO:0000313" key="8">
    <source>
        <dbReference type="EMBL" id="MPC14833.1"/>
    </source>
</evidence>
<dbReference type="GO" id="GO:0003857">
    <property type="term" value="F:(3S)-3-hydroxyacyl-CoA dehydrogenase (NAD+) activity"/>
    <property type="evidence" value="ECO:0007669"/>
    <property type="project" value="TreeGrafter"/>
</dbReference>
<feature type="domain" description="Peroxisomal multifunctional enzyme type 2-like N-terminal" evidence="7">
    <location>
        <begin position="13"/>
        <end position="122"/>
    </location>
</feature>
<dbReference type="InterPro" id="IPR003033">
    <property type="entry name" value="SCP2_sterol-bd_dom"/>
</dbReference>
<evidence type="ECO:0000256" key="4">
    <source>
        <dbReference type="ARBA" id="ARBA00023239"/>
    </source>
</evidence>
<dbReference type="PANTHER" id="PTHR13078">
    <property type="entry name" value="PEROXISOMAL MULTIFUNCTIONAL ENZYME TYPE 2-RELATED"/>
    <property type="match status" value="1"/>
</dbReference>
<protein>
    <submittedName>
        <fullName evidence="8">Peroxisomal multifunctional enzyme type 2</fullName>
    </submittedName>
</protein>
<dbReference type="GO" id="GO:0006635">
    <property type="term" value="P:fatty acid beta-oxidation"/>
    <property type="evidence" value="ECO:0007669"/>
    <property type="project" value="TreeGrafter"/>
</dbReference>
<comment type="caution">
    <text evidence="8">The sequence shown here is derived from an EMBL/GenBank/DDBJ whole genome shotgun (WGS) entry which is preliminary data.</text>
</comment>
<dbReference type="EMBL" id="VSRR010000382">
    <property type="protein sequence ID" value="MPC14833.1"/>
    <property type="molecule type" value="Genomic_DNA"/>
</dbReference>
<dbReference type="InterPro" id="IPR036527">
    <property type="entry name" value="SCP2_sterol-bd_dom_sf"/>
</dbReference>
<comment type="similarity">
    <text evidence="2">Belongs to the short-chain dehydrogenases/reductases (SDR) family.</text>
</comment>
<dbReference type="GO" id="GO:0018812">
    <property type="term" value="F:3-hydroxyacyl-CoA dehydratase activity"/>
    <property type="evidence" value="ECO:0007669"/>
    <property type="project" value="UniProtKB-ARBA"/>
</dbReference>
<evidence type="ECO:0000259" key="6">
    <source>
        <dbReference type="Pfam" id="PF02036"/>
    </source>
</evidence>
<evidence type="ECO:0000259" key="7">
    <source>
        <dbReference type="Pfam" id="PF22622"/>
    </source>
</evidence>
<dbReference type="GO" id="GO:0005777">
    <property type="term" value="C:peroxisome"/>
    <property type="evidence" value="ECO:0007669"/>
    <property type="project" value="UniProtKB-SubCell"/>
</dbReference>
<sequence>MSAVGIKVQPKTFTYTFKDVILYALGVGMSTQDEDALQFLYENSEDFSPLPTFCVVPAQAVMMDGALWSSIPGWSVDLSKLLHGEMYIELLKPLPPSATLSTDMEVVEVLDKGSGAVLTADSIHVGRNIVWHVLESVESVVPSSTLPAVSRNESGEPLFRSQWSLFLVGEGNFGGPRRSTKAVPLMDHPNRAPDASEEVVTGVDQAALYRLSGDLNPLHIDPSFAAMGGFAQPILHGLCFYGITGRVILKKYCGNDPSRFKAMKARFAKPVIPGQRLLVDMWKEGSRVYFTCTVKDTGKVCLTGGYVDIIDQEPSTSPGGGVSSTAESAVACAGLFEEMTKKVADNPDLADKVKAVFLWNINKNKSLAAQWTVDLRKGPGKVYTGPPNDGVKPNVTLTLEDEDMVALGTGKLNPQKAFMSGKLKVSGNVMLTQKLQPLLKPQAKM</sequence>
<dbReference type="InterPro" id="IPR054357">
    <property type="entry name" value="MFE-2_N"/>
</dbReference>
<name>A0A5B7D4L2_PORTR</name>
<evidence type="ECO:0000256" key="3">
    <source>
        <dbReference type="ARBA" id="ARBA00023140"/>
    </source>
</evidence>
<dbReference type="Pfam" id="PF02036">
    <property type="entry name" value="SCP2"/>
    <property type="match status" value="1"/>
</dbReference>
<keyword evidence="3" id="KW-0576">Peroxisome</keyword>
<feature type="domain" description="MaoC-like" evidence="5">
    <location>
        <begin position="189"/>
        <end position="299"/>
    </location>
</feature>
<dbReference type="SUPFAM" id="SSF55718">
    <property type="entry name" value="SCP-like"/>
    <property type="match status" value="1"/>
</dbReference>
<accession>A0A5B7D4L2</accession>
<keyword evidence="4" id="KW-0456">Lyase</keyword>
<keyword evidence="9" id="KW-1185">Reference proteome</keyword>
<dbReference type="PANTHER" id="PTHR13078:SF56">
    <property type="entry name" value="PEROXISOMAL MULTIFUNCTIONAL ENZYME TYPE 2"/>
    <property type="match status" value="1"/>
</dbReference>
<dbReference type="Gene3D" id="3.30.1050.10">
    <property type="entry name" value="SCP2 sterol-binding domain"/>
    <property type="match status" value="1"/>
</dbReference>
<dbReference type="Pfam" id="PF22622">
    <property type="entry name" value="MFE-2_hydrat-2_N"/>
    <property type="match status" value="1"/>
</dbReference>
<evidence type="ECO:0000313" key="9">
    <source>
        <dbReference type="Proteomes" id="UP000324222"/>
    </source>
</evidence>
<dbReference type="InterPro" id="IPR002539">
    <property type="entry name" value="MaoC-like_dom"/>
</dbReference>
<proteinExistence type="inferred from homology"/>
<dbReference type="Pfam" id="PF01575">
    <property type="entry name" value="MaoC_dehydratas"/>
    <property type="match status" value="1"/>
</dbReference>
<feature type="domain" description="SCP2" evidence="6">
    <location>
        <begin position="337"/>
        <end position="440"/>
    </location>
</feature>
<organism evidence="8 9">
    <name type="scientific">Portunus trituberculatus</name>
    <name type="common">Swimming crab</name>
    <name type="synonym">Neptunus trituberculatus</name>
    <dbReference type="NCBI Taxonomy" id="210409"/>
    <lineage>
        <taxon>Eukaryota</taxon>
        <taxon>Metazoa</taxon>
        <taxon>Ecdysozoa</taxon>
        <taxon>Arthropoda</taxon>
        <taxon>Crustacea</taxon>
        <taxon>Multicrustacea</taxon>
        <taxon>Malacostraca</taxon>
        <taxon>Eumalacostraca</taxon>
        <taxon>Eucarida</taxon>
        <taxon>Decapoda</taxon>
        <taxon>Pleocyemata</taxon>
        <taxon>Brachyura</taxon>
        <taxon>Eubrachyura</taxon>
        <taxon>Portunoidea</taxon>
        <taxon>Portunidae</taxon>
        <taxon>Portuninae</taxon>
        <taxon>Portunus</taxon>
    </lineage>
</organism>
<evidence type="ECO:0000256" key="2">
    <source>
        <dbReference type="ARBA" id="ARBA00006484"/>
    </source>
</evidence>
<dbReference type="OrthoDB" id="3592703at2759"/>